<sequence>MTLGVTYHPHAFPSLIFFVTVRCHSLGLCNHMSIIIIECKDRVEVILPVLRGIRTLIHLIYEAIYLDEYSFRKRCHRESRYTCNTLDLGPETVRHRG</sequence>
<gene>
    <name evidence="1" type="ORF">EDD18DRAFT_1137676</name>
</gene>
<accession>A0AA39QKA0</accession>
<dbReference type="EMBL" id="JAUEPU010000004">
    <property type="protein sequence ID" value="KAK0503391.1"/>
    <property type="molecule type" value="Genomic_DNA"/>
</dbReference>
<dbReference type="Proteomes" id="UP001175228">
    <property type="component" value="Unassembled WGS sequence"/>
</dbReference>
<protein>
    <submittedName>
        <fullName evidence="1">Uncharacterized protein</fullName>
    </submittedName>
</protein>
<keyword evidence="2" id="KW-1185">Reference proteome</keyword>
<comment type="caution">
    <text evidence="1">The sequence shown here is derived from an EMBL/GenBank/DDBJ whole genome shotgun (WGS) entry which is preliminary data.</text>
</comment>
<name>A0AA39QKA0_9AGAR</name>
<organism evidence="1 2">
    <name type="scientific">Armillaria luteobubalina</name>
    <dbReference type="NCBI Taxonomy" id="153913"/>
    <lineage>
        <taxon>Eukaryota</taxon>
        <taxon>Fungi</taxon>
        <taxon>Dikarya</taxon>
        <taxon>Basidiomycota</taxon>
        <taxon>Agaricomycotina</taxon>
        <taxon>Agaricomycetes</taxon>
        <taxon>Agaricomycetidae</taxon>
        <taxon>Agaricales</taxon>
        <taxon>Marasmiineae</taxon>
        <taxon>Physalacriaceae</taxon>
        <taxon>Armillaria</taxon>
    </lineage>
</organism>
<evidence type="ECO:0000313" key="2">
    <source>
        <dbReference type="Proteomes" id="UP001175228"/>
    </source>
</evidence>
<proteinExistence type="predicted"/>
<reference evidence="1" key="1">
    <citation type="submission" date="2023-06" db="EMBL/GenBank/DDBJ databases">
        <authorList>
            <consortium name="Lawrence Berkeley National Laboratory"/>
            <person name="Ahrendt S."/>
            <person name="Sahu N."/>
            <person name="Indic B."/>
            <person name="Wong-Bajracharya J."/>
            <person name="Merenyi Z."/>
            <person name="Ke H.-M."/>
            <person name="Monk M."/>
            <person name="Kocsube S."/>
            <person name="Drula E."/>
            <person name="Lipzen A."/>
            <person name="Balint B."/>
            <person name="Henrissat B."/>
            <person name="Andreopoulos B."/>
            <person name="Martin F.M."/>
            <person name="Harder C.B."/>
            <person name="Rigling D."/>
            <person name="Ford K.L."/>
            <person name="Foster G.D."/>
            <person name="Pangilinan J."/>
            <person name="Papanicolaou A."/>
            <person name="Barry K."/>
            <person name="LaButti K."/>
            <person name="Viragh M."/>
            <person name="Koriabine M."/>
            <person name="Yan M."/>
            <person name="Riley R."/>
            <person name="Champramary S."/>
            <person name="Plett K.L."/>
            <person name="Tsai I.J."/>
            <person name="Slot J."/>
            <person name="Sipos G."/>
            <person name="Plett J."/>
            <person name="Nagy L.G."/>
            <person name="Grigoriev I.V."/>
        </authorList>
    </citation>
    <scope>NUCLEOTIDE SEQUENCE</scope>
    <source>
        <strain evidence="1">HWK02</strain>
    </source>
</reference>
<evidence type="ECO:0000313" key="1">
    <source>
        <dbReference type="EMBL" id="KAK0503391.1"/>
    </source>
</evidence>
<dbReference type="AlphaFoldDB" id="A0AA39QKA0"/>